<evidence type="ECO:0000313" key="4">
    <source>
        <dbReference type="EMBL" id="SFK32677.1"/>
    </source>
</evidence>
<dbReference type="Proteomes" id="UP000198755">
    <property type="component" value="Unassembled WGS sequence"/>
</dbReference>
<reference evidence="4 5" key="1">
    <citation type="submission" date="2016-10" db="EMBL/GenBank/DDBJ databases">
        <authorList>
            <person name="de Groot N.N."/>
        </authorList>
    </citation>
    <scope>NUCLEOTIDE SEQUENCE [LARGE SCALE GENOMIC DNA]</scope>
    <source>
        <strain evidence="4 5">NE2</strain>
    </source>
</reference>
<keyword evidence="5" id="KW-1185">Reference proteome</keyword>
<dbReference type="RefSeq" id="WP_091680961.1">
    <property type="nucleotide sequence ID" value="NZ_FOSN01000006.1"/>
</dbReference>
<evidence type="ECO:0000313" key="5">
    <source>
        <dbReference type="Proteomes" id="UP000198755"/>
    </source>
</evidence>
<gene>
    <name evidence="4" type="ORF">SAMN05444581_10630</name>
</gene>
<evidence type="ECO:0000259" key="3">
    <source>
        <dbReference type="PROSITE" id="PS50110"/>
    </source>
</evidence>
<dbReference type="OrthoDB" id="582170at2"/>
<dbReference type="EMBL" id="FOSN01000006">
    <property type="protein sequence ID" value="SFK32677.1"/>
    <property type="molecule type" value="Genomic_DNA"/>
</dbReference>
<dbReference type="SUPFAM" id="SSF52172">
    <property type="entry name" value="CheY-like"/>
    <property type="match status" value="1"/>
</dbReference>
<keyword evidence="1 2" id="KW-0597">Phosphoprotein</keyword>
<dbReference type="PANTHER" id="PTHR44591:SF24">
    <property type="entry name" value="PROTEIN-GLUTAMATE METHYLESTERASE_PROTEIN-GLUTAMINE GLUTAMINASE 1"/>
    <property type="match status" value="1"/>
</dbReference>
<organism evidence="4 5">
    <name type="scientific">Methylocapsa palsarum</name>
    <dbReference type="NCBI Taxonomy" id="1612308"/>
    <lineage>
        <taxon>Bacteria</taxon>
        <taxon>Pseudomonadati</taxon>
        <taxon>Pseudomonadota</taxon>
        <taxon>Alphaproteobacteria</taxon>
        <taxon>Hyphomicrobiales</taxon>
        <taxon>Beijerinckiaceae</taxon>
        <taxon>Methylocapsa</taxon>
    </lineage>
</organism>
<dbReference type="InterPro" id="IPR011006">
    <property type="entry name" value="CheY-like_superfamily"/>
</dbReference>
<accession>A0A1I3YL74</accession>
<sequence>MTLVDATVNSKRRILVVEDDPFVALSIMNTLQDLGFAIAGCASNVAAALELAARETIDGALLDVSLGLQQVDPVADLLAERNCPFIFTTGYGRSGLPAAYADRPVLEKPFRADELAFLMRTEFGLANRGSER</sequence>
<dbReference type="PROSITE" id="PS50110">
    <property type="entry name" value="RESPONSE_REGULATORY"/>
    <property type="match status" value="1"/>
</dbReference>
<dbReference type="InterPro" id="IPR050595">
    <property type="entry name" value="Bact_response_regulator"/>
</dbReference>
<dbReference type="GO" id="GO:0000160">
    <property type="term" value="P:phosphorelay signal transduction system"/>
    <property type="evidence" value="ECO:0007669"/>
    <property type="project" value="InterPro"/>
</dbReference>
<feature type="domain" description="Response regulatory" evidence="3">
    <location>
        <begin position="13"/>
        <end position="123"/>
    </location>
</feature>
<dbReference type="SMART" id="SM00448">
    <property type="entry name" value="REC"/>
    <property type="match status" value="1"/>
</dbReference>
<name>A0A1I3YL74_9HYPH</name>
<evidence type="ECO:0000256" key="2">
    <source>
        <dbReference type="PROSITE-ProRule" id="PRU00169"/>
    </source>
</evidence>
<dbReference type="PANTHER" id="PTHR44591">
    <property type="entry name" value="STRESS RESPONSE REGULATOR PROTEIN 1"/>
    <property type="match status" value="1"/>
</dbReference>
<dbReference type="AlphaFoldDB" id="A0A1I3YL74"/>
<dbReference type="STRING" id="1612308.SAMN05444581_10630"/>
<dbReference type="Gene3D" id="3.40.50.2300">
    <property type="match status" value="1"/>
</dbReference>
<feature type="modified residue" description="4-aspartylphosphate" evidence="2">
    <location>
        <position position="63"/>
    </location>
</feature>
<evidence type="ECO:0000256" key="1">
    <source>
        <dbReference type="ARBA" id="ARBA00022553"/>
    </source>
</evidence>
<dbReference type="Pfam" id="PF00072">
    <property type="entry name" value="Response_reg"/>
    <property type="match status" value="1"/>
</dbReference>
<dbReference type="InterPro" id="IPR001789">
    <property type="entry name" value="Sig_transdc_resp-reg_receiver"/>
</dbReference>
<proteinExistence type="predicted"/>
<protein>
    <submittedName>
        <fullName evidence="4">CheY chemotaxis protein or a CheY-like REC (Receiver) domain</fullName>
    </submittedName>
</protein>